<protein>
    <recommendedName>
        <fullName evidence="3">DNA-directed RNA polymerase subunit alpha</fullName>
        <ecNumber evidence="2">2.7.7.6</ecNumber>
    </recommendedName>
    <alternativeName>
        <fullName evidence="9">RNA polymerase subunit alpha</fullName>
    </alternativeName>
    <alternativeName>
        <fullName evidence="8">Transcriptase subunit alpha</fullName>
    </alternativeName>
</protein>
<evidence type="ECO:0000256" key="1">
    <source>
        <dbReference type="ARBA" id="ARBA00007123"/>
    </source>
</evidence>
<dbReference type="EC" id="2.7.7.6" evidence="2"/>
<feature type="domain" description="DNA-directed RNA polymerase RpoA/D/Rpb3-type" evidence="12">
    <location>
        <begin position="37"/>
        <end position="305"/>
    </location>
</feature>
<dbReference type="GO" id="GO:0000428">
    <property type="term" value="C:DNA-directed RNA polymerase complex"/>
    <property type="evidence" value="ECO:0007669"/>
    <property type="project" value="UniProtKB-KW"/>
</dbReference>
<dbReference type="Gene3D" id="1.10.150.20">
    <property type="entry name" value="5' to 3' exonuclease, C-terminal subdomain"/>
    <property type="match status" value="1"/>
</dbReference>
<dbReference type="AlphaFoldDB" id="A0A5C0UEQ5"/>
<evidence type="ECO:0000256" key="10">
    <source>
        <dbReference type="ARBA" id="ARBA00048552"/>
    </source>
</evidence>
<dbReference type="InterPro" id="IPR011260">
    <property type="entry name" value="RNAP_asu_C"/>
</dbReference>
<dbReference type="OrthoDB" id="9805706at2"/>
<evidence type="ECO:0000256" key="5">
    <source>
        <dbReference type="ARBA" id="ARBA00022679"/>
    </source>
</evidence>
<organism evidence="13 14">
    <name type="scientific">Candidatus Cytomitobacter indipagum</name>
    <dbReference type="NCBI Taxonomy" id="2601575"/>
    <lineage>
        <taxon>Bacteria</taxon>
        <taxon>Pseudomonadati</taxon>
        <taxon>Pseudomonadota</taxon>
        <taxon>Alphaproteobacteria</taxon>
        <taxon>Holosporales</taxon>
        <taxon>Holosporaceae</taxon>
        <taxon>Candidatus Cytomitobacter</taxon>
    </lineage>
</organism>
<name>A0A5C0UEQ5_9PROT</name>
<keyword evidence="4" id="KW-0240">DNA-directed RNA polymerase</keyword>
<dbReference type="InterPro" id="IPR011263">
    <property type="entry name" value="DNA-dir_RNA_pol_RpoA/D/Rpb3"/>
</dbReference>
<evidence type="ECO:0000256" key="7">
    <source>
        <dbReference type="ARBA" id="ARBA00023163"/>
    </source>
</evidence>
<keyword evidence="14" id="KW-1185">Reference proteome</keyword>
<keyword evidence="7" id="KW-0804">Transcription</keyword>
<dbReference type="CDD" id="cd06928">
    <property type="entry name" value="RNAP_alpha_NTD"/>
    <property type="match status" value="1"/>
</dbReference>
<keyword evidence="6" id="KW-0548">Nucleotidyltransferase</keyword>
<evidence type="ECO:0000256" key="3">
    <source>
        <dbReference type="ARBA" id="ARBA00015972"/>
    </source>
</evidence>
<evidence type="ECO:0000256" key="6">
    <source>
        <dbReference type="ARBA" id="ARBA00022695"/>
    </source>
</evidence>
<evidence type="ECO:0000313" key="13">
    <source>
        <dbReference type="EMBL" id="QEK38249.1"/>
    </source>
</evidence>
<dbReference type="Pfam" id="PF01193">
    <property type="entry name" value="RNA_pol_L"/>
    <property type="match status" value="1"/>
</dbReference>
<dbReference type="InterPro" id="IPR036603">
    <property type="entry name" value="RBP11-like"/>
</dbReference>
<dbReference type="Pfam" id="PF01000">
    <property type="entry name" value="RNA_pol_A_bac"/>
    <property type="match status" value="1"/>
</dbReference>
<feature type="region of interest" description="Disordered" evidence="11">
    <location>
        <begin position="149"/>
        <end position="189"/>
    </location>
</feature>
<feature type="compositionally biased region" description="Acidic residues" evidence="11">
    <location>
        <begin position="149"/>
        <end position="177"/>
    </location>
</feature>
<comment type="similarity">
    <text evidence="1">Belongs to the RNA polymerase alpha chain family.</text>
</comment>
<dbReference type="Gene3D" id="3.30.1360.10">
    <property type="entry name" value="RNA polymerase, RBP11-like subunit"/>
    <property type="match status" value="2"/>
</dbReference>
<dbReference type="InterPro" id="IPR036643">
    <property type="entry name" value="RNApol_insert_sf"/>
</dbReference>
<dbReference type="GO" id="GO:0003899">
    <property type="term" value="F:DNA-directed RNA polymerase activity"/>
    <property type="evidence" value="ECO:0007669"/>
    <property type="project" value="UniProtKB-EC"/>
</dbReference>
<dbReference type="InterPro" id="IPR011262">
    <property type="entry name" value="DNA-dir_RNA_pol_insert"/>
</dbReference>
<dbReference type="KEGG" id="cip:FZC35_02655"/>
<keyword evidence="5" id="KW-0808">Transferase</keyword>
<dbReference type="SUPFAM" id="SSF55257">
    <property type="entry name" value="RBP11-like subunits of RNA polymerase"/>
    <property type="match status" value="1"/>
</dbReference>
<dbReference type="SUPFAM" id="SSF56553">
    <property type="entry name" value="Insert subdomain of RNA polymerase alpha subunit"/>
    <property type="match status" value="2"/>
</dbReference>
<sequence length="402" mass="44599">MELECVGDVVSDKNIMLNSSFTEEQDSSFVSSNNKNTESVVFGPLDPGYGVTVGNSIRRVLLSSIPGLGLVGFKIKGVNNVFSSIDGAHEDVKYIVINMKKMIFKSNLNEFTMSLKAKDGQVTAGMFSLVINREKISFDSLNSAKDEDLSDDLNFDESESSSDNLDSEESNENETNDDSSKEVESSDIADELDDSDLSVEILNPDQHICHLSKDTEIEIEIFVKLGKGYASSNSLDIPDGFIKVDASFSPIRRVACEISNVRVGQRTDYDQLTLNVETNGTVQSSVAVNKSCSILRDLFDELMNQNQSEKSVVDQDDTVDERWSHEISSALNLSNRAQNLIDALEFVYIGDLVISNEKRLLSVAGYGKKTISEIKDSLYANYKFYLETKIDNWETIRPKGVL</sequence>
<evidence type="ECO:0000256" key="4">
    <source>
        <dbReference type="ARBA" id="ARBA00022478"/>
    </source>
</evidence>
<evidence type="ECO:0000259" key="12">
    <source>
        <dbReference type="SMART" id="SM00662"/>
    </source>
</evidence>
<dbReference type="SMART" id="SM00662">
    <property type="entry name" value="RPOLD"/>
    <property type="match status" value="1"/>
</dbReference>
<reference evidence="13 14" key="1">
    <citation type="submission" date="2019-08" db="EMBL/GenBank/DDBJ databases">
        <title>Highly reduced genomes of protist endosymbionts show evolutionary convergence.</title>
        <authorList>
            <person name="George E."/>
            <person name="Husnik F."/>
            <person name="Tashyreva D."/>
            <person name="Prokopchuk G."/>
            <person name="Horak A."/>
            <person name="Kwong W.K."/>
            <person name="Lukes J."/>
            <person name="Keeling P.J."/>
        </authorList>
    </citation>
    <scope>NUCLEOTIDE SEQUENCE [LARGE SCALE GENOMIC DNA]</scope>
    <source>
        <strain evidence="13">1605</strain>
    </source>
</reference>
<dbReference type="GO" id="GO:0046983">
    <property type="term" value="F:protein dimerization activity"/>
    <property type="evidence" value="ECO:0007669"/>
    <property type="project" value="InterPro"/>
</dbReference>
<dbReference type="SUPFAM" id="SSF47789">
    <property type="entry name" value="C-terminal domain of RNA polymerase alpha subunit"/>
    <property type="match status" value="1"/>
</dbReference>
<dbReference type="GO" id="GO:0006351">
    <property type="term" value="P:DNA-templated transcription"/>
    <property type="evidence" value="ECO:0007669"/>
    <property type="project" value="InterPro"/>
</dbReference>
<proteinExistence type="inferred from homology"/>
<gene>
    <name evidence="13" type="ORF">FZC35_02655</name>
</gene>
<dbReference type="EMBL" id="CP043315">
    <property type="protein sequence ID" value="QEK38249.1"/>
    <property type="molecule type" value="Genomic_DNA"/>
</dbReference>
<evidence type="ECO:0000256" key="9">
    <source>
        <dbReference type="ARBA" id="ARBA00033070"/>
    </source>
</evidence>
<dbReference type="RefSeq" id="WP_148981096.1">
    <property type="nucleotide sequence ID" value="NZ_CP043315.1"/>
</dbReference>
<dbReference type="GO" id="GO:0003677">
    <property type="term" value="F:DNA binding"/>
    <property type="evidence" value="ECO:0007669"/>
    <property type="project" value="InterPro"/>
</dbReference>
<evidence type="ECO:0000256" key="11">
    <source>
        <dbReference type="SAM" id="MobiDB-lite"/>
    </source>
</evidence>
<comment type="catalytic activity">
    <reaction evidence="10">
        <text>RNA(n) + a ribonucleoside 5'-triphosphate = RNA(n+1) + diphosphate</text>
        <dbReference type="Rhea" id="RHEA:21248"/>
        <dbReference type="Rhea" id="RHEA-COMP:14527"/>
        <dbReference type="Rhea" id="RHEA-COMP:17342"/>
        <dbReference type="ChEBI" id="CHEBI:33019"/>
        <dbReference type="ChEBI" id="CHEBI:61557"/>
        <dbReference type="ChEBI" id="CHEBI:140395"/>
        <dbReference type="EC" id="2.7.7.6"/>
    </reaction>
</comment>
<evidence type="ECO:0000256" key="8">
    <source>
        <dbReference type="ARBA" id="ARBA00032524"/>
    </source>
</evidence>
<evidence type="ECO:0000256" key="2">
    <source>
        <dbReference type="ARBA" id="ARBA00012418"/>
    </source>
</evidence>
<dbReference type="Proteomes" id="UP000325155">
    <property type="component" value="Chromosome"/>
</dbReference>
<evidence type="ECO:0000313" key="14">
    <source>
        <dbReference type="Proteomes" id="UP000325155"/>
    </source>
</evidence>
<dbReference type="GO" id="GO:0005737">
    <property type="term" value="C:cytoplasm"/>
    <property type="evidence" value="ECO:0007669"/>
    <property type="project" value="UniProtKB-ARBA"/>
</dbReference>
<accession>A0A5C0UEQ5</accession>
<dbReference type="Pfam" id="PF03118">
    <property type="entry name" value="RNA_pol_A_CTD"/>
    <property type="match status" value="1"/>
</dbReference>